<evidence type="ECO:0000313" key="3">
    <source>
        <dbReference type="Proteomes" id="UP000030013"/>
    </source>
</evidence>
<evidence type="ECO:0000256" key="1">
    <source>
        <dbReference type="SAM" id="Phobius"/>
    </source>
</evidence>
<keyword evidence="3" id="KW-1185">Reference proteome</keyword>
<dbReference type="eggNOG" id="ENOG502ZB9P">
    <property type="taxonomic scope" value="Bacteria"/>
</dbReference>
<dbReference type="Proteomes" id="UP000030013">
    <property type="component" value="Unassembled WGS sequence"/>
</dbReference>
<dbReference type="AlphaFoldDB" id="A0A0A0JLN1"/>
<accession>A0A0A0JLN1</accession>
<feature type="transmembrane region" description="Helical" evidence="1">
    <location>
        <begin position="158"/>
        <end position="176"/>
    </location>
</feature>
<keyword evidence="1" id="KW-0472">Membrane</keyword>
<feature type="transmembrane region" description="Helical" evidence="1">
    <location>
        <begin position="214"/>
        <end position="235"/>
    </location>
</feature>
<proteinExistence type="predicted"/>
<sequence>MSASTATPSVATLTRPAPGDWTRKYAFATGLFYLITFASSIPAAFYFFSPVLDDPNYIIGAGEDTRVVIGALLETVNALACIGSAVAFWPVARRLHESLALGFVTTRMFEAAVIMTGVVSLLAVVTLRQAGESAGTDQTSLVTTGQALVAVRDYTFQFGPNMSAALNAMMIGTILYRSRLVPRILPLMGLLAVVPLLTATVATVAGVTEQGSVWFAPGGVLIFVWELSLGIYLVVKGFKPSPRTAAAPADVS</sequence>
<keyword evidence="1" id="KW-0812">Transmembrane</keyword>
<evidence type="ECO:0000313" key="2">
    <source>
        <dbReference type="EMBL" id="KGN38365.1"/>
    </source>
</evidence>
<feature type="transmembrane region" description="Helical" evidence="1">
    <location>
        <begin position="109"/>
        <end position="127"/>
    </location>
</feature>
<dbReference type="Pfam" id="PF14329">
    <property type="entry name" value="DUF4386"/>
    <property type="match status" value="1"/>
</dbReference>
<dbReference type="STRING" id="1385519.N801_00245"/>
<feature type="transmembrane region" description="Helical" evidence="1">
    <location>
        <begin position="188"/>
        <end position="208"/>
    </location>
</feature>
<reference evidence="2 3" key="1">
    <citation type="submission" date="2013-08" db="EMBL/GenBank/DDBJ databases">
        <title>The genome sequence of Knoellia aerolata.</title>
        <authorList>
            <person name="Zhu W."/>
            <person name="Wang G."/>
        </authorList>
    </citation>
    <scope>NUCLEOTIDE SEQUENCE [LARGE SCALE GENOMIC DNA]</scope>
    <source>
        <strain evidence="2 3">DSM 18566</strain>
    </source>
</reference>
<comment type="caution">
    <text evidence="2">The sequence shown here is derived from an EMBL/GenBank/DDBJ whole genome shotgun (WGS) entry which is preliminary data.</text>
</comment>
<gene>
    <name evidence="2" type="ORF">N801_00245</name>
</gene>
<dbReference type="InterPro" id="IPR025495">
    <property type="entry name" value="DUF4386"/>
</dbReference>
<feature type="transmembrane region" description="Helical" evidence="1">
    <location>
        <begin position="25"/>
        <end position="48"/>
    </location>
</feature>
<organism evidence="2 3">
    <name type="scientific">Knoellia aerolata DSM 18566</name>
    <dbReference type="NCBI Taxonomy" id="1385519"/>
    <lineage>
        <taxon>Bacteria</taxon>
        <taxon>Bacillati</taxon>
        <taxon>Actinomycetota</taxon>
        <taxon>Actinomycetes</taxon>
        <taxon>Micrococcales</taxon>
        <taxon>Intrasporangiaceae</taxon>
        <taxon>Knoellia</taxon>
    </lineage>
</organism>
<dbReference type="OrthoDB" id="1176146at2"/>
<keyword evidence="1" id="KW-1133">Transmembrane helix</keyword>
<feature type="transmembrane region" description="Helical" evidence="1">
    <location>
        <begin position="68"/>
        <end position="89"/>
    </location>
</feature>
<protein>
    <recommendedName>
        <fullName evidence="4">DUF4386 domain-containing protein</fullName>
    </recommendedName>
</protein>
<dbReference type="EMBL" id="AVPL01000093">
    <property type="protein sequence ID" value="KGN38365.1"/>
    <property type="molecule type" value="Genomic_DNA"/>
</dbReference>
<evidence type="ECO:0008006" key="4">
    <source>
        <dbReference type="Google" id="ProtNLM"/>
    </source>
</evidence>
<name>A0A0A0JLN1_9MICO</name>
<dbReference type="RefSeq" id="WP_035940700.1">
    <property type="nucleotide sequence ID" value="NZ_AVPL01000093.1"/>
</dbReference>